<reference evidence="6" key="1">
    <citation type="journal article" date="2016" name="Nat. Genet.">
        <title>The genome sequences of Arachis duranensis and Arachis ipaensis, the diploid ancestors of cultivated peanut.</title>
        <authorList>
            <person name="Bertioli D.J."/>
            <person name="Cannon S.B."/>
            <person name="Froenicke L."/>
            <person name="Huang G."/>
            <person name="Farmer A.D."/>
            <person name="Cannon E.K."/>
            <person name="Liu X."/>
            <person name="Gao D."/>
            <person name="Clevenger J."/>
            <person name="Dash S."/>
            <person name="Ren L."/>
            <person name="Moretzsohn M.C."/>
            <person name="Shirasawa K."/>
            <person name="Huang W."/>
            <person name="Vidigal B."/>
            <person name="Abernathy B."/>
            <person name="Chu Y."/>
            <person name="Niederhuth C.E."/>
            <person name="Umale P."/>
            <person name="Araujo A.C."/>
            <person name="Kozik A."/>
            <person name="Kim K.D."/>
            <person name="Burow M.D."/>
            <person name="Varshney R.K."/>
            <person name="Wang X."/>
            <person name="Zhang X."/>
            <person name="Barkley N."/>
            <person name="Guimaraes P.M."/>
            <person name="Isobe S."/>
            <person name="Guo B."/>
            <person name="Liao B."/>
            <person name="Stalker H.T."/>
            <person name="Schmitz R.J."/>
            <person name="Scheffler B.E."/>
            <person name="Leal-Bertioli S.C."/>
            <person name="Xun X."/>
            <person name="Jackson S.A."/>
            <person name="Michelmore R."/>
            <person name="Ozias-Akins P."/>
        </authorList>
    </citation>
    <scope>NUCLEOTIDE SEQUENCE [LARGE SCALE GENOMIC DNA]</scope>
    <source>
        <strain evidence="6">cv. V14167</strain>
    </source>
</reference>
<dbReference type="PROSITE" id="PS50158">
    <property type="entry name" value="ZF_CCHC"/>
    <property type="match status" value="1"/>
</dbReference>
<dbReference type="PANTHER" id="PTHR48038">
    <property type="entry name" value="RIBONUCLEOPROTEIN RB97D"/>
    <property type="match status" value="1"/>
</dbReference>
<feature type="region of interest" description="Disordered" evidence="3">
    <location>
        <begin position="72"/>
        <end position="92"/>
    </location>
</feature>
<dbReference type="SUPFAM" id="SSF54928">
    <property type="entry name" value="RNA-binding domain, RBD"/>
    <property type="match status" value="1"/>
</dbReference>
<dbReference type="AlphaFoldDB" id="A0A9C6T973"/>
<feature type="compositionally biased region" description="Basic and acidic residues" evidence="3">
    <location>
        <begin position="335"/>
        <end position="359"/>
    </location>
</feature>
<dbReference type="SMART" id="SM00360">
    <property type="entry name" value="RRM"/>
    <property type="match status" value="1"/>
</dbReference>
<feature type="domain" description="RRM" evidence="4">
    <location>
        <begin position="1"/>
        <end position="71"/>
    </location>
</feature>
<dbReference type="Gene3D" id="3.30.70.330">
    <property type="match status" value="1"/>
</dbReference>
<dbReference type="GO" id="GO:0008270">
    <property type="term" value="F:zinc ion binding"/>
    <property type="evidence" value="ECO:0007669"/>
    <property type="project" value="UniProtKB-KW"/>
</dbReference>
<keyword evidence="2" id="KW-0694">RNA-binding</keyword>
<dbReference type="RefSeq" id="XP_052112245.1">
    <property type="nucleotide sequence ID" value="XM_052256285.1"/>
</dbReference>
<dbReference type="InterPro" id="IPR035979">
    <property type="entry name" value="RBD_domain_sf"/>
</dbReference>
<feature type="compositionally biased region" description="Basic and acidic residues" evidence="3">
    <location>
        <begin position="268"/>
        <end position="302"/>
    </location>
</feature>
<keyword evidence="1" id="KW-0863">Zinc-finger</keyword>
<organism evidence="6 7">
    <name type="scientific">Arachis duranensis</name>
    <name type="common">Wild peanut</name>
    <dbReference type="NCBI Taxonomy" id="130453"/>
    <lineage>
        <taxon>Eukaryota</taxon>
        <taxon>Viridiplantae</taxon>
        <taxon>Streptophyta</taxon>
        <taxon>Embryophyta</taxon>
        <taxon>Tracheophyta</taxon>
        <taxon>Spermatophyta</taxon>
        <taxon>Magnoliopsida</taxon>
        <taxon>eudicotyledons</taxon>
        <taxon>Gunneridae</taxon>
        <taxon>Pentapetalae</taxon>
        <taxon>rosids</taxon>
        <taxon>fabids</taxon>
        <taxon>Fabales</taxon>
        <taxon>Fabaceae</taxon>
        <taxon>Papilionoideae</taxon>
        <taxon>50 kb inversion clade</taxon>
        <taxon>dalbergioids sensu lato</taxon>
        <taxon>Dalbergieae</taxon>
        <taxon>Pterocarpus clade</taxon>
        <taxon>Arachis</taxon>
    </lineage>
</organism>
<evidence type="ECO:0000313" key="6">
    <source>
        <dbReference type="Proteomes" id="UP000515211"/>
    </source>
</evidence>
<evidence type="ECO:0000256" key="2">
    <source>
        <dbReference type="PROSITE-ProRule" id="PRU00176"/>
    </source>
</evidence>
<dbReference type="CDD" id="cd00590">
    <property type="entry name" value="RRM_SF"/>
    <property type="match status" value="1"/>
</dbReference>
<feature type="compositionally biased region" description="Low complexity" evidence="3">
    <location>
        <begin position="369"/>
        <end position="384"/>
    </location>
</feature>
<reference evidence="7" key="2">
    <citation type="submission" date="2025-08" db="UniProtKB">
        <authorList>
            <consortium name="RefSeq"/>
        </authorList>
    </citation>
    <scope>IDENTIFICATION</scope>
    <source>
        <tissue evidence="7">Whole plant</tissue>
    </source>
</reference>
<dbReference type="Pfam" id="PF00076">
    <property type="entry name" value="RRM_1"/>
    <property type="match status" value="1"/>
</dbReference>
<dbReference type="Pfam" id="PF00098">
    <property type="entry name" value="zf-CCHC"/>
    <property type="match status" value="1"/>
</dbReference>
<dbReference type="InterPro" id="IPR012677">
    <property type="entry name" value="Nucleotide-bd_a/b_plait_sf"/>
</dbReference>
<feature type="region of interest" description="Disordered" evidence="3">
    <location>
        <begin position="231"/>
        <end position="462"/>
    </location>
</feature>
<proteinExistence type="predicted"/>
<dbReference type="Gene3D" id="4.10.60.10">
    <property type="entry name" value="Zinc finger, CCHC-type"/>
    <property type="match status" value="1"/>
</dbReference>
<dbReference type="SMART" id="SM00343">
    <property type="entry name" value="ZnF_C2HC"/>
    <property type="match status" value="1"/>
</dbReference>
<dbReference type="InterPro" id="IPR036875">
    <property type="entry name" value="Znf_CCHC_sf"/>
</dbReference>
<feature type="compositionally biased region" description="Basic and acidic residues" evidence="3">
    <location>
        <begin position="231"/>
        <end position="240"/>
    </location>
</feature>
<keyword evidence="1" id="KW-0479">Metal-binding</keyword>
<feature type="compositionally biased region" description="Basic and acidic residues" evidence="3">
    <location>
        <begin position="104"/>
        <end position="115"/>
    </location>
</feature>
<dbReference type="Proteomes" id="UP000515211">
    <property type="component" value="Chromosome 2"/>
</dbReference>
<evidence type="ECO:0000256" key="1">
    <source>
        <dbReference type="PROSITE-ProRule" id="PRU00047"/>
    </source>
</evidence>
<protein>
    <submittedName>
        <fullName evidence="7">Uncharacterized protein LOC107476175</fullName>
    </submittedName>
</protein>
<evidence type="ECO:0000259" key="5">
    <source>
        <dbReference type="PROSITE" id="PS50158"/>
    </source>
</evidence>
<gene>
    <name evidence="7" type="primary">LOC107476175</name>
</gene>
<keyword evidence="1" id="KW-0862">Zinc</keyword>
<feature type="region of interest" description="Disordered" evidence="3">
    <location>
        <begin position="104"/>
        <end position="138"/>
    </location>
</feature>
<dbReference type="SUPFAM" id="SSF57756">
    <property type="entry name" value="Retrovirus zinc finger-like domains"/>
    <property type="match status" value="1"/>
</dbReference>
<feature type="compositionally biased region" description="Basic and acidic residues" evidence="3">
    <location>
        <begin position="249"/>
        <end position="258"/>
    </location>
</feature>
<feature type="compositionally biased region" description="Low complexity" evidence="3">
    <location>
        <begin position="403"/>
        <end position="421"/>
    </location>
</feature>
<dbReference type="PROSITE" id="PS50102">
    <property type="entry name" value="RRM"/>
    <property type="match status" value="1"/>
</dbReference>
<sequence>MSLYIGNMSEHTRKDELEHVFRRFGHCNVQLKREGYGFVVFDFPPNATKALRALKGRNICGEPLTLTWSNKQPAGSFQRFPRGGGKIYEPRRGRNSERIGHVRRKMGSDGWRDQEMGNDGRGGSVGVPSEERGYHQDDFKDYVREERDYREEFRDDGSGVVPALEENGRWGEPIQDTSAGNGNENALEFDRYEPYHGYDMKHDDNHIGYRGSSPRATSLENMARVRIGEETVNRPKDSKFRQTCYRCGEPGHKMRDCPKQNSSRRKYERLDGRRNNKIDGNHRIEDEDKFRSESWSKMRSSRDALSMRNQRDERRGSASRQYHSPLRNKLSPMAKETDRHRRREYGGKKRCRNEVESPKRPRGKRSRRSTSSSLHSDYSTSHSLPNSRSPKSLRKSRFHSRSRSVSSRSHSSSSKLISSSKSPHRNGKSSDYRRSSSHRSLSVSLNQPLPSSAKKIEPNSKSSSINATALECMDHLVVQGHKNGSAMESENVQSKDEGLAVNGTSAVHSTVVDDIENDQCVQVDNDKNSSLRPSDTLADLTKSPVTRNLSTEVVKEKELSCHTETPLVHDIQKGIQNQVSETCVNSHSRHTTAISTEEMFMVLKNYGLELPKDNEETLSVDAFFGSARLWPWHIVYYRRLKKGPISAENYARRVAQNQEFGIVDKYIRSSSGWGEVDLVNS</sequence>
<dbReference type="InterPro" id="IPR000504">
    <property type="entry name" value="RRM_dom"/>
</dbReference>
<feature type="compositionally biased region" description="Basic and acidic residues" evidence="3">
    <location>
        <begin position="129"/>
        <end position="138"/>
    </location>
</feature>
<accession>A0A9C6T973</accession>
<feature type="domain" description="CCHC-type" evidence="5">
    <location>
        <begin position="244"/>
        <end position="259"/>
    </location>
</feature>
<evidence type="ECO:0000313" key="7">
    <source>
        <dbReference type="RefSeq" id="XP_052112245.1"/>
    </source>
</evidence>
<feature type="compositionally biased region" description="Basic residues" evidence="3">
    <location>
        <begin position="391"/>
        <end position="402"/>
    </location>
</feature>
<evidence type="ECO:0000259" key="4">
    <source>
        <dbReference type="PROSITE" id="PS50102"/>
    </source>
</evidence>
<keyword evidence="6" id="KW-1185">Reference proteome</keyword>
<dbReference type="InterPro" id="IPR001878">
    <property type="entry name" value="Znf_CCHC"/>
</dbReference>
<dbReference type="GO" id="GO:0003723">
    <property type="term" value="F:RNA binding"/>
    <property type="evidence" value="ECO:0007669"/>
    <property type="project" value="UniProtKB-UniRule"/>
</dbReference>
<dbReference type="KEGG" id="adu:107476175"/>
<name>A0A9C6T973_ARADU</name>
<dbReference type="PANTHER" id="PTHR48038:SF2">
    <property type="entry name" value="OS02G0536400 PROTEIN"/>
    <property type="match status" value="1"/>
</dbReference>
<evidence type="ECO:0000256" key="3">
    <source>
        <dbReference type="SAM" id="MobiDB-lite"/>
    </source>
</evidence>
<dbReference type="GeneID" id="107476175"/>